<keyword evidence="1" id="KW-0812">Transmembrane</keyword>
<keyword evidence="1" id="KW-1133">Transmembrane helix</keyword>
<evidence type="ECO:0000313" key="3">
    <source>
        <dbReference type="Proteomes" id="UP000057938"/>
    </source>
</evidence>
<dbReference type="RefSeq" id="WP_198143565.1">
    <property type="nucleotide sequence ID" value="NZ_CP012669.1"/>
</dbReference>
<dbReference type="PATRIC" id="fig|361183.4.peg.689"/>
<dbReference type="KEGG" id="aep:AMC99_00702"/>
<keyword evidence="1" id="KW-0472">Membrane</keyword>
<proteinExistence type="predicted"/>
<dbReference type="Proteomes" id="UP000057938">
    <property type="component" value="Chromosome"/>
</dbReference>
<organism evidence="2 3">
    <name type="scientific">Altererythrobacter epoxidivorans</name>
    <dbReference type="NCBI Taxonomy" id="361183"/>
    <lineage>
        <taxon>Bacteria</taxon>
        <taxon>Pseudomonadati</taxon>
        <taxon>Pseudomonadota</taxon>
        <taxon>Alphaproteobacteria</taxon>
        <taxon>Sphingomonadales</taxon>
        <taxon>Erythrobacteraceae</taxon>
        <taxon>Altererythrobacter</taxon>
    </lineage>
</organism>
<keyword evidence="3" id="KW-1185">Reference proteome</keyword>
<accession>A0A0M5L6K4</accession>
<reference evidence="2 3" key="1">
    <citation type="submission" date="2015-09" db="EMBL/GenBank/DDBJ databases">
        <title>Complete genome sequence of a benzo[a]pyrene-degrading bacterium Altererythrobacter epoxidivorans CGMCC 1.7731T.</title>
        <authorList>
            <person name="Li Z."/>
            <person name="Cheng H."/>
            <person name="Huo Y."/>
            <person name="Xu X."/>
        </authorList>
    </citation>
    <scope>NUCLEOTIDE SEQUENCE [LARGE SCALE GENOMIC DNA]</scope>
    <source>
        <strain evidence="2 3">CGMCC 1.7731</strain>
    </source>
</reference>
<gene>
    <name evidence="2" type="ORF">AMC99_00702</name>
</gene>
<dbReference type="EMBL" id="CP012669">
    <property type="protein sequence ID" value="ALE16007.1"/>
    <property type="molecule type" value="Genomic_DNA"/>
</dbReference>
<protein>
    <submittedName>
        <fullName evidence="2">Cytochrome c-type biogenesis protein CcmD, interacts with CcmCE</fullName>
    </submittedName>
</protein>
<dbReference type="AlphaFoldDB" id="A0A0M5L6K4"/>
<sequence>MNYEALDQWNFVLAAYVVGVGGTLAMAAWSWIAMKRAERRRDEVKGR</sequence>
<feature type="transmembrane region" description="Helical" evidence="1">
    <location>
        <begin position="12"/>
        <end position="32"/>
    </location>
</feature>
<evidence type="ECO:0000256" key="1">
    <source>
        <dbReference type="SAM" id="Phobius"/>
    </source>
</evidence>
<evidence type="ECO:0000313" key="2">
    <source>
        <dbReference type="EMBL" id="ALE16007.1"/>
    </source>
</evidence>
<name>A0A0M5L6K4_9SPHN</name>